<dbReference type="GO" id="GO:0009378">
    <property type="term" value="F:four-way junction helicase activity"/>
    <property type="evidence" value="ECO:0007669"/>
    <property type="project" value="TreeGrafter"/>
</dbReference>
<sequence length="178" mass="19702">MVAAEQCYSAPFVGWAQRMAEQRQLAGIFFDECHVCVTQRDFRHAMDNIKALIHAVPAAKYFLTATLPPDLVPALKDQLRLPPDGTGLLRAPTNRSNICYAVKEVYGHTFAMLLNEADALLAEHATGAAMVVCLSKEEAQRAGRYFGCKVVTSDMDPERKRQTLVNWLGCSRQETATA</sequence>
<dbReference type="GO" id="GO:0005737">
    <property type="term" value="C:cytoplasm"/>
    <property type="evidence" value="ECO:0007669"/>
    <property type="project" value="TreeGrafter"/>
</dbReference>
<dbReference type="GO" id="GO:0000724">
    <property type="term" value="P:double-strand break repair via homologous recombination"/>
    <property type="evidence" value="ECO:0007669"/>
    <property type="project" value="TreeGrafter"/>
</dbReference>
<evidence type="ECO:0000313" key="2">
    <source>
        <dbReference type="EMBL" id="PWY98636.1"/>
    </source>
</evidence>
<reference evidence="2 3" key="1">
    <citation type="journal article" date="2018" name="Mol. Biol. Evol.">
        <title>Broad Genomic Sampling Reveals a Smut Pathogenic Ancestry of the Fungal Clade Ustilaginomycotina.</title>
        <authorList>
            <person name="Kijpornyongpan T."/>
            <person name="Mondo S.J."/>
            <person name="Barry K."/>
            <person name="Sandor L."/>
            <person name="Lee J."/>
            <person name="Lipzen A."/>
            <person name="Pangilinan J."/>
            <person name="LaButti K."/>
            <person name="Hainaut M."/>
            <person name="Henrissat B."/>
            <person name="Grigoriev I.V."/>
            <person name="Spatafora J.W."/>
            <person name="Aime M.C."/>
        </authorList>
    </citation>
    <scope>NUCLEOTIDE SEQUENCE [LARGE SCALE GENOMIC DNA]</scope>
    <source>
        <strain evidence="2 3">MCA 3645</strain>
    </source>
</reference>
<feature type="non-terminal residue" evidence="2">
    <location>
        <position position="178"/>
    </location>
</feature>
<evidence type="ECO:0000256" key="1">
    <source>
        <dbReference type="ARBA" id="ARBA00005446"/>
    </source>
</evidence>
<evidence type="ECO:0008006" key="4">
    <source>
        <dbReference type="Google" id="ProtNLM"/>
    </source>
</evidence>
<dbReference type="STRING" id="1882483.A0A317XJY0"/>
<dbReference type="PANTHER" id="PTHR13710:SF154">
    <property type="entry name" value="RECQ HELICASE, PUTATIVE (AFU_ORTHOLOGUE AFUA_6G14720)-RELATED"/>
    <property type="match status" value="1"/>
</dbReference>
<dbReference type="SUPFAM" id="SSF52540">
    <property type="entry name" value="P-loop containing nucleoside triphosphate hydrolases"/>
    <property type="match status" value="1"/>
</dbReference>
<dbReference type="GO" id="GO:0043138">
    <property type="term" value="F:3'-5' DNA helicase activity"/>
    <property type="evidence" value="ECO:0007669"/>
    <property type="project" value="TreeGrafter"/>
</dbReference>
<dbReference type="InterPro" id="IPR027417">
    <property type="entry name" value="P-loop_NTPase"/>
</dbReference>
<dbReference type="PANTHER" id="PTHR13710">
    <property type="entry name" value="DNA HELICASE RECQ FAMILY MEMBER"/>
    <property type="match status" value="1"/>
</dbReference>
<dbReference type="AlphaFoldDB" id="A0A317XJY0"/>
<accession>A0A317XJY0</accession>
<proteinExistence type="inferred from homology"/>
<dbReference type="Gene3D" id="3.40.50.300">
    <property type="entry name" value="P-loop containing nucleotide triphosphate hydrolases"/>
    <property type="match status" value="1"/>
</dbReference>
<gene>
    <name evidence="2" type="ORF">BCV70DRAFT_164641</name>
</gene>
<protein>
    <recommendedName>
        <fullName evidence="4">Helicase ATP-binding domain-containing protein</fullName>
    </recommendedName>
</protein>
<dbReference type="OrthoDB" id="2556108at2759"/>
<evidence type="ECO:0000313" key="3">
    <source>
        <dbReference type="Proteomes" id="UP000246740"/>
    </source>
</evidence>
<organism evidence="2 3">
    <name type="scientific">Testicularia cyperi</name>
    <dbReference type="NCBI Taxonomy" id="1882483"/>
    <lineage>
        <taxon>Eukaryota</taxon>
        <taxon>Fungi</taxon>
        <taxon>Dikarya</taxon>
        <taxon>Basidiomycota</taxon>
        <taxon>Ustilaginomycotina</taxon>
        <taxon>Ustilaginomycetes</taxon>
        <taxon>Ustilaginales</taxon>
        <taxon>Anthracoideaceae</taxon>
        <taxon>Testicularia</taxon>
    </lineage>
</organism>
<name>A0A317XJY0_9BASI</name>
<dbReference type="GO" id="GO:0005694">
    <property type="term" value="C:chromosome"/>
    <property type="evidence" value="ECO:0007669"/>
    <property type="project" value="TreeGrafter"/>
</dbReference>
<keyword evidence="3" id="KW-1185">Reference proteome</keyword>
<comment type="similarity">
    <text evidence="1">Belongs to the helicase family. RecQ subfamily.</text>
</comment>
<dbReference type="InParanoid" id="A0A317XJY0"/>
<dbReference type="Proteomes" id="UP000246740">
    <property type="component" value="Unassembled WGS sequence"/>
</dbReference>
<dbReference type="EMBL" id="KZ819198">
    <property type="protein sequence ID" value="PWY98636.1"/>
    <property type="molecule type" value="Genomic_DNA"/>
</dbReference>